<dbReference type="InterPro" id="IPR013780">
    <property type="entry name" value="Glyco_hydro_b"/>
</dbReference>
<dbReference type="CDD" id="cd06603">
    <property type="entry name" value="GH31_GANC_GANAB_alpha"/>
    <property type="match status" value="1"/>
</dbReference>
<keyword evidence="8 10" id="KW-0326">Glycosidase</keyword>
<evidence type="ECO:0000256" key="1">
    <source>
        <dbReference type="ARBA" id="ARBA00004240"/>
    </source>
</evidence>
<evidence type="ECO:0000256" key="2">
    <source>
        <dbReference type="ARBA" id="ARBA00004833"/>
    </source>
</evidence>
<keyword evidence="14" id="KW-1185">Reference proteome</keyword>
<keyword evidence="4" id="KW-0732">Signal</keyword>
<evidence type="ECO:0000256" key="6">
    <source>
        <dbReference type="ARBA" id="ARBA00022824"/>
    </source>
</evidence>
<dbReference type="InterPro" id="IPR017853">
    <property type="entry name" value="GH"/>
</dbReference>
<dbReference type="InterPro" id="IPR000322">
    <property type="entry name" value="Glyco_hydro_31_TIM"/>
</dbReference>
<name>A0A158P988_ANGCA</name>
<keyword evidence="6" id="KW-0256">Endoplasmic reticulum</keyword>
<dbReference type="Gene3D" id="2.60.40.1180">
    <property type="entry name" value="Golgi alpha-mannosidase II"/>
    <property type="match status" value="1"/>
</dbReference>
<dbReference type="GO" id="GO:0006491">
    <property type="term" value="P:N-glycan processing"/>
    <property type="evidence" value="ECO:0007669"/>
    <property type="project" value="TreeGrafter"/>
</dbReference>
<dbReference type="SUPFAM" id="SSF51445">
    <property type="entry name" value="(Trans)glycosidases"/>
    <property type="match status" value="1"/>
</dbReference>
<dbReference type="PANTHER" id="PTHR22762">
    <property type="entry name" value="ALPHA-GLUCOSIDASE"/>
    <property type="match status" value="1"/>
</dbReference>
<dbReference type="InterPro" id="IPR048395">
    <property type="entry name" value="Glyco_hydro_31_C"/>
</dbReference>
<organism evidence="14 15">
    <name type="scientific">Angiostrongylus cantonensis</name>
    <name type="common">Rat lungworm</name>
    <dbReference type="NCBI Taxonomy" id="6313"/>
    <lineage>
        <taxon>Eukaryota</taxon>
        <taxon>Metazoa</taxon>
        <taxon>Ecdysozoa</taxon>
        <taxon>Nematoda</taxon>
        <taxon>Chromadorea</taxon>
        <taxon>Rhabditida</taxon>
        <taxon>Rhabditina</taxon>
        <taxon>Rhabditomorpha</taxon>
        <taxon>Strongyloidea</taxon>
        <taxon>Metastrongylidae</taxon>
        <taxon>Angiostrongylus</taxon>
    </lineage>
</organism>
<proteinExistence type="inferred from homology"/>
<evidence type="ECO:0000256" key="8">
    <source>
        <dbReference type="ARBA" id="ARBA00023295"/>
    </source>
</evidence>
<evidence type="ECO:0000259" key="11">
    <source>
        <dbReference type="Pfam" id="PF01055"/>
    </source>
</evidence>
<evidence type="ECO:0000256" key="7">
    <source>
        <dbReference type="ARBA" id="ARBA00023180"/>
    </source>
</evidence>
<evidence type="ECO:0000256" key="3">
    <source>
        <dbReference type="ARBA" id="ARBA00007806"/>
    </source>
</evidence>
<protein>
    <recommendedName>
        <fullName evidence="9">Glucosidase II subunit alpha</fullName>
    </recommendedName>
</protein>
<keyword evidence="5 10" id="KW-0378">Hydrolase</keyword>
<dbReference type="Pfam" id="PF13802">
    <property type="entry name" value="Gal_mutarotas_2"/>
    <property type="match status" value="1"/>
</dbReference>
<evidence type="ECO:0000256" key="4">
    <source>
        <dbReference type="ARBA" id="ARBA00022729"/>
    </source>
</evidence>
<dbReference type="Gene3D" id="2.60.40.1760">
    <property type="entry name" value="glycosyl hydrolase (family 31)"/>
    <property type="match status" value="1"/>
</dbReference>
<comment type="pathway">
    <text evidence="2">Glycan metabolism; N-glycan metabolism.</text>
</comment>
<evidence type="ECO:0000256" key="5">
    <source>
        <dbReference type="ARBA" id="ARBA00022801"/>
    </source>
</evidence>
<dbReference type="SUPFAM" id="SSF74650">
    <property type="entry name" value="Galactose mutarotase-like"/>
    <property type="match status" value="1"/>
</dbReference>
<accession>A0A158P988</accession>
<dbReference type="GO" id="GO:0090599">
    <property type="term" value="F:alpha-glucosidase activity"/>
    <property type="evidence" value="ECO:0007669"/>
    <property type="project" value="TreeGrafter"/>
</dbReference>
<dbReference type="GO" id="GO:0005975">
    <property type="term" value="P:carbohydrate metabolic process"/>
    <property type="evidence" value="ECO:0007669"/>
    <property type="project" value="InterPro"/>
</dbReference>
<dbReference type="InterPro" id="IPR011013">
    <property type="entry name" value="Gal_mutarotase_sf_dom"/>
</dbReference>
<evidence type="ECO:0000259" key="12">
    <source>
        <dbReference type="Pfam" id="PF13802"/>
    </source>
</evidence>
<dbReference type="Proteomes" id="UP000035642">
    <property type="component" value="Unassembled WGS sequence"/>
</dbReference>
<dbReference type="SUPFAM" id="SSF51011">
    <property type="entry name" value="Glycosyl hydrolase domain"/>
    <property type="match status" value="1"/>
</dbReference>
<feature type="domain" description="Glycoside hydrolase family 31 N-terminal" evidence="12">
    <location>
        <begin position="23"/>
        <end position="177"/>
    </location>
</feature>
<reference evidence="15" key="2">
    <citation type="submission" date="2016-04" db="UniProtKB">
        <authorList>
            <consortium name="WormBaseParasite"/>
        </authorList>
    </citation>
    <scope>IDENTIFICATION</scope>
</reference>
<dbReference type="Pfam" id="PF01055">
    <property type="entry name" value="Glyco_hydro_31_2nd"/>
    <property type="match status" value="1"/>
</dbReference>
<feature type="domain" description="Glycoside hydrolase family 31 TIM barrel" evidence="11">
    <location>
        <begin position="263"/>
        <end position="520"/>
    </location>
</feature>
<evidence type="ECO:0000313" key="15">
    <source>
        <dbReference type="WBParaSite" id="ACAC_0000796801-mRNA-1"/>
    </source>
</evidence>
<feature type="domain" description="Glycosyl hydrolase family 31 C-terminal" evidence="13">
    <location>
        <begin position="528"/>
        <end position="578"/>
    </location>
</feature>
<dbReference type="FunFam" id="3.20.20.80:FF:000046">
    <property type="entry name" value="Glucosidase alpha, neutral C"/>
    <property type="match status" value="1"/>
</dbReference>
<comment type="similarity">
    <text evidence="3 10">Belongs to the glycosyl hydrolase 31 family.</text>
</comment>
<dbReference type="STRING" id="6313.A0A158P988"/>
<reference evidence="14" key="1">
    <citation type="submission" date="2012-09" db="EMBL/GenBank/DDBJ databases">
        <authorList>
            <person name="Martin A.A."/>
        </authorList>
    </citation>
    <scope>NUCLEOTIDE SEQUENCE</scope>
</reference>
<keyword evidence="7" id="KW-0325">Glycoprotein</keyword>
<dbReference type="PANTHER" id="PTHR22762:SF54">
    <property type="entry name" value="BCDNA.GH04962"/>
    <property type="match status" value="1"/>
</dbReference>
<dbReference type="AlphaFoldDB" id="A0A158P988"/>
<dbReference type="GO" id="GO:0030246">
    <property type="term" value="F:carbohydrate binding"/>
    <property type="evidence" value="ECO:0007669"/>
    <property type="project" value="InterPro"/>
</dbReference>
<sequence>MSKGIKFQAILFKLEVPNNTYDSSVRIQIDESEESIRKRFIPTEALDGEPEQVDFSSVEIKSDSIHLTTGDGKLKVVVTFKPFFMGVYNEYGELVAQVDISFIGFRNAYGLPEHADSFALKSTVGNTDPFRLYNLDVFEYELGNPMSLYLSVPYIVAHRKNATIGALWLNAAETWIDTQSSAVSKGLFRSVIDRVMPVEGVPHFDAHFVSETGVVDIFFFGGPGPRDVQRQLSRITGVTPLPPIFSIGYHQSRWNYNDEEDVDQGRKMVTIVDPHIKIDNSYPIYKDAKDLDLYVKKSDGSTNFEGHCWPGSSAYLDFLNPQTRQYWAAQFTFERYIGSTPNLFTWNDMNEPSVFSGPEVTMNKDALHFGGIEHREVHNMYGLWQHSSTFQGQMQRTGGKDRPFILTRSGFVGTQRTAAVWTGDNTADWGHLAITAAMLLSLSVSGVPFVGADVGGFFGNPDEQLLTRWYQAGSFQPFFRAHAHIDTKRREPWLFSSQTLQAIRQAIRRRYALLPYWYTLFHEHMVTGAPPMRPMWFEFPNEENLYQEEKTWMVGSALLVRPVVEKDTYSVKIDFPTEQNKDPLTLFIALDEKGYAKGSVYLDDGATHDYIKGAYISAEMEYKTESPTNSMIAGQPTSDSSGFETETWIERIVVQGLARAPHNISVIRSSDPTDTLEFSYNGDRRTLTIRKPLVSITQSYKIHISF</sequence>
<evidence type="ECO:0000259" key="13">
    <source>
        <dbReference type="Pfam" id="PF21365"/>
    </source>
</evidence>
<evidence type="ECO:0000313" key="14">
    <source>
        <dbReference type="Proteomes" id="UP000035642"/>
    </source>
</evidence>
<dbReference type="WBParaSite" id="ACAC_0000796801-mRNA-1">
    <property type="protein sequence ID" value="ACAC_0000796801-mRNA-1"/>
    <property type="gene ID" value="ACAC_0000796801"/>
</dbReference>
<dbReference type="Gene3D" id="3.20.20.80">
    <property type="entry name" value="Glycosidases"/>
    <property type="match status" value="1"/>
</dbReference>
<evidence type="ECO:0000256" key="9">
    <source>
        <dbReference type="ARBA" id="ARBA00042895"/>
    </source>
</evidence>
<dbReference type="Pfam" id="PF21365">
    <property type="entry name" value="Glyco_hydro_31_3rd"/>
    <property type="match status" value="1"/>
</dbReference>
<dbReference type="InterPro" id="IPR025887">
    <property type="entry name" value="Glyco_hydro_31_N_dom"/>
</dbReference>
<comment type="subcellular location">
    <subcellularLocation>
        <location evidence="1">Endoplasmic reticulum</location>
    </subcellularLocation>
</comment>
<dbReference type="CDD" id="cd14752">
    <property type="entry name" value="GH31_N"/>
    <property type="match status" value="1"/>
</dbReference>
<evidence type="ECO:0000256" key="10">
    <source>
        <dbReference type="RuleBase" id="RU361185"/>
    </source>
</evidence>
<dbReference type="GO" id="GO:0005783">
    <property type="term" value="C:endoplasmic reticulum"/>
    <property type="evidence" value="ECO:0007669"/>
    <property type="project" value="UniProtKB-SubCell"/>
</dbReference>